<dbReference type="RefSeq" id="WP_114843312.1">
    <property type="nucleotide sequence ID" value="NZ_CP031220.1"/>
</dbReference>
<comment type="caution">
    <text evidence="1">The sequence shown here is derived from an EMBL/GenBank/DDBJ whole genome shotgun (WGS) entry which is preliminary data.</text>
</comment>
<protein>
    <recommendedName>
        <fullName evidence="3">Transglycosylase SLT domain-containing protein</fullName>
    </recommendedName>
</protein>
<proteinExistence type="predicted"/>
<reference evidence="1 2" key="1">
    <citation type="submission" date="2017-09" db="EMBL/GenBank/DDBJ databases">
        <title>Genomics of the genus Arcobacter.</title>
        <authorList>
            <person name="Perez-Cataluna A."/>
            <person name="Figueras M.J."/>
            <person name="Salas-Masso N."/>
        </authorList>
    </citation>
    <scope>NUCLEOTIDE SEQUENCE [LARGE SCALE GENOMIC DNA]</scope>
    <source>
        <strain evidence="1 2">CECT 7386</strain>
    </source>
</reference>
<dbReference type="EMBL" id="NXID01000008">
    <property type="protein sequence ID" value="RXK16471.1"/>
    <property type="molecule type" value="Genomic_DNA"/>
</dbReference>
<keyword evidence="2" id="KW-1185">Reference proteome</keyword>
<dbReference type="KEGG" id="amyt:AMYT_a0106"/>
<organism evidence="1 2">
    <name type="scientific">Malaciobacter mytili LMG 24559</name>
    <dbReference type="NCBI Taxonomy" id="1032238"/>
    <lineage>
        <taxon>Bacteria</taxon>
        <taxon>Pseudomonadati</taxon>
        <taxon>Campylobacterota</taxon>
        <taxon>Epsilonproteobacteria</taxon>
        <taxon>Campylobacterales</taxon>
        <taxon>Arcobacteraceae</taxon>
        <taxon>Malaciobacter</taxon>
    </lineage>
</organism>
<evidence type="ECO:0008006" key="3">
    <source>
        <dbReference type="Google" id="ProtNLM"/>
    </source>
</evidence>
<evidence type="ECO:0000313" key="1">
    <source>
        <dbReference type="EMBL" id="RXK16471.1"/>
    </source>
</evidence>
<sequence>MLKLLISLVIIISNLSSTDFSKCTVDYEVMELIAIAEKHKNKEVGYPYLISFNDSLEYSKLLKNHNFKKLDNRTLDCYSINNCTLILDNLISLGITNLDLGPYQFHYKSHKSNKLEEYFILEKSYMKACNFLEKLIKKYGNSYETLAKYHSSTEKFNKNYQNILIDILQNKQKKEQNL</sequence>
<dbReference type="Proteomes" id="UP000290092">
    <property type="component" value="Unassembled WGS sequence"/>
</dbReference>
<evidence type="ECO:0000313" key="2">
    <source>
        <dbReference type="Proteomes" id="UP000290092"/>
    </source>
</evidence>
<accession>A0AAX2AL67</accession>
<name>A0AAX2AL67_9BACT</name>
<gene>
    <name evidence="1" type="ORF">CP985_03405</name>
</gene>
<dbReference type="AlphaFoldDB" id="A0AAX2AL67"/>